<evidence type="ECO:0000256" key="7">
    <source>
        <dbReference type="SAM" id="MobiDB-lite"/>
    </source>
</evidence>
<dbReference type="PANTHER" id="PTHR45827:SF1">
    <property type="entry name" value="SORTING NEXIN"/>
    <property type="match status" value="1"/>
</dbReference>
<dbReference type="InterPro" id="IPR036871">
    <property type="entry name" value="PX_dom_sf"/>
</dbReference>
<dbReference type="PANTHER" id="PTHR45827">
    <property type="entry name" value="SORTING NEXIN"/>
    <property type="match status" value="1"/>
</dbReference>
<proteinExistence type="inferred from homology"/>
<feature type="compositionally biased region" description="Acidic residues" evidence="7">
    <location>
        <begin position="112"/>
        <end position="126"/>
    </location>
</feature>
<keyword evidence="4" id="KW-0472">Membrane</keyword>
<dbReference type="GO" id="GO:0005886">
    <property type="term" value="C:plasma membrane"/>
    <property type="evidence" value="ECO:0007669"/>
    <property type="project" value="TreeGrafter"/>
</dbReference>
<evidence type="ECO:0000313" key="10">
    <source>
        <dbReference type="EMBL" id="CAL4109410.1"/>
    </source>
</evidence>
<dbReference type="GO" id="GO:0097320">
    <property type="term" value="P:plasma membrane tubulation"/>
    <property type="evidence" value="ECO:0007669"/>
    <property type="project" value="TreeGrafter"/>
</dbReference>
<dbReference type="PROSITE" id="PS50002">
    <property type="entry name" value="SH3"/>
    <property type="match status" value="1"/>
</dbReference>
<dbReference type="InterPro" id="IPR001452">
    <property type="entry name" value="SH3_domain"/>
</dbReference>
<dbReference type="GO" id="GO:0035091">
    <property type="term" value="F:phosphatidylinositol binding"/>
    <property type="evidence" value="ECO:0007669"/>
    <property type="project" value="InterPro"/>
</dbReference>
<dbReference type="GO" id="GO:0006897">
    <property type="term" value="P:endocytosis"/>
    <property type="evidence" value="ECO:0007669"/>
    <property type="project" value="TreeGrafter"/>
</dbReference>
<evidence type="ECO:0000256" key="5">
    <source>
        <dbReference type="ARBA" id="ARBA00023329"/>
    </source>
</evidence>
<evidence type="ECO:0000256" key="4">
    <source>
        <dbReference type="ARBA" id="ARBA00023136"/>
    </source>
</evidence>
<dbReference type="SMART" id="SM00326">
    <property type="entry name" value="SH3"/>
    <property type="match status" value="1"/>
</dbReference>
<dbReference type="PROSITE" id="PS50195">
    <property type="entry name" value="PX"/>
    <property type="match status" value="1"/>
</dbReference>
<dbReference type="GO" id="GO:0030659">
    <property type="term" value="C:cytoplasmic vesicle membrane"/>
    <property type="evidence" value="ECO:0007669"/>
    <property type="project" value="UniProtKB-SubCell"/>
</dbReference>
<feature type="domain" description="SH3" evidence="8">
    <location>
        <begin position="1"/>
        <end position="59"/>
    </location>
</feature>
<feature type="region of interest" description="Disordered" evidence="7">
    <location>
        <begin position="56"/>
        <end position="164"/>
    </location>
</feature>
<dbReference type="GO" id="GO:0016197">
    <property type="term" value="P:endosomal transport"/>
    <property type="evidence" value="ECO:0007669"/>
    <property type="project" value="TreeGrafter"/>
</dbReference>
<keyword evidence="3 6" id="KW-0728">SH3 domain</keyword>
<evidence type="ECO:0008006" key="12">
    <source>
        <dbReference type="Google" id="ProtNLM"/>
    </source>
</evidence>
<evidence type="ECO:0000256" key="6">
    <source>
        <dbReference type="PROSITE-ProRule" id="PRU00192"/>
    </source>
</evidence>
<dbReference type="Pfam" id="PF14604">
    <property type="entry name" value="SH3_9"/>
    <property type="match status" value="1"/>
</dbReference>
<comment type="subcellular location">
    <subcellularLocation>
        <location evidence="1">Cytoplasmic vesicle membrane</location>
    </subcellularLocation>
</comment>
<reference evidence="10 11" key="1">
    <citation type="submission" date="2024-05" db="EMBL/GenBank/DDBJ databases">
        <authorList>
            <person name="Wallberg A."/>
        </authorList>
    </citation>
    <scope>NUCLEOTIDE SEQUENCE [LARGE SCALE GENOMIC DNA]</scope>
</reference>
<sequence>QARCLYDFEAQPGTGELSITEGEILTISRKGVGEGWWEGTNSAGLSGLFPESYVEELTSTPPAMPPPPLPAEYANTWDDPWSTEAPSQTQQQQQQQSSRQTLSQQSSSNFDGDGDFDSDWDDDDSESGGNLNGQGPFGMGQANRGMKNSSSYGDVSMAGRDGRGTVKKSFNRFSTIAKTGVEDYLVGTARTPVDDKEKVYIDETSHGSQWRPYTHIFTCAISSPKKESKFHGIKSFIAYTVLPSFSNQPVSRRYKHFDWLQERLSMKFSLIAIPPIPEKQIAGRFEDDLIEYRMTMLQSWMDRICRHPIIAQCEVFHHFVTCPNDEKKWKAGKRRAEQDKLVGANFYAAIERPEIPLDVPTTENRIDGYNRFFSQLDEATKVTSGNLLRPVQEAPNCLQERVCQDQPLFL</sequence>
<keyword evidence="5" id="KW-0968">Cytoplasmic vesicle</keyword>
<evidence type="ECO:0000256" key="1">
    <source>
        <dbReference type="ARBA" id="ARBA00004156"/>
    </source>
</evidence>
<dbReference type="FunFam" id="3.30.1520.10:FF:000004">
    <property type="entry name" value="Sorting nexin"/>
    <property type="match status" value="1"/>
</dbReference>
<organism evidence="10 11">
    <name type="scientific">Meganyctiphanes norvegica</name>
    <name type="common">Northern krill</name>
    <name type="synonym">Thysanopoda norvegica</name>
    <dbReference type="NCBI Taxonomy" id="48144"/>
    <lineage>
        <taxon>Eukaryota</taxon>
        <taxon>Metazoa</taxon>
        <taxon>Ecdysozoa</taxon>
        <taxon>Arthropoda</taxon>
        <taxon>Crustacea</taxon>
        <taxon>Multicrustacea</taxon>
        <taxon>Malacostraca</taxon>
        <taxon>Eumalacostraca</taxon>
        <taxon>Eucarida</taxon>
        <taxon>Euphausiacea</taxon>
        <taxon>Euphausiidae</taxon>
        <taxon>Meganyctiphanes</taxon>
    </lineage>
</organism>
<evidence type="ECO:0000313" key="11">
    <source>
        <dbReference type="Proteomes" id="UP001497623"/>
    </source>
</evidence>
<dbReference type="InterPro" id="IPR019497">
    <property type="entry name" value="Sorting_nexin_WASP-bd-dom"/>
</dbReference>
<dbReference type="Pfam" id="PF10456">
    <property type="entry name" value="BAR_3_WASP_bdg"/>
    <property type="match status" value="1"/>
</dbReference>
<dbReference type="EMBL" id="CAXKWB010014003">
    <property type="protein sequence ID" value="CAL4109410.1"/>
    <property type="molecule type" value="Genomic_DNA"/>
</dbReference>
<dbReference type="CDD" id="cd11763">
    <property type="entry name" value="SH3_SNX9_like"/>
    <property type="match status" value="1"/>
</dbReference>
<protein>
    <recommendedName>
        <fullName evidence="12">Sorting nexin 9</fullName>
    </recommendedName>
</protein>
<dbReference type="Pfam" id="PF00787">
    <property type="entry name" value="PX"/>
    <property type="match status" value="1"/>
</dbReference>
<dbReference type="SUPFAM" id="SSF50044">
    <property type="entry name" value="SH3-domain"/>
    <property type="match status" value="1"/>
</dbReference>
<dbReference type="SUPFAM" id="SSF64268">
    <property type="entry name" value="PX domain"/>
    <property type="match status" value="1"/>
</dbReference>
<dbReference type="AlphaFoldDB" id="A0AAV2QZR7"/>
<dbReference type="SMART" id="SM00312">
    <property type="entry name" value="PX"/>
    <property type="match status" value="1"/>
</dbReference>
<evidence type="ECO:0000256" key="2">
    <source>
        <dbReference type="ARBA" id="ARBA00010883"/>
    </source>
</evidence>
<evidence type="ECO:0000256" key="3">
    <source>
        <dbReference type="ARBA" id="ARBA00022443"/>
    </source>
</evidence>
<dbReference type="InterPro" id="IPR036028">
    <property type="entry name" value="SH3-like_dom_sf"/>
</dbReference>
<evidence type="ECO:0000259" key="8">
    <source>
        <dbReference type="PROSITE" id="PS50002"/>
    </source>
</evidence>
<accession>A0AAV2QZR7</accession>
<dbReference type="InterPro" id="IPR001683">
    <property type="entry name" value="PX_dom"/>
</dbReference>
<dbReference type="Gene3D" id="2.30.30.40">
    <property type="entry name" value="SH3 Domains"/>
    <property type="match status" value="1"/>
</dbReference>
<comment type="similarity">
    <text evidence="2">Belongs to the sorting nexin family.</text>
</comment>
<dbReference type="Gene3D" id="3.30.1520.10">
    <property type="entry name" value="Phox-like domain"/>
    <property type="match status" value="1"/>
</dbReference>
<dbReference type="Proteomes" id="UP001497623">
    <property type="component" value="Unassembled WGS sequence"/>
</dbReference>
<name>A0AAV2QZR7_MEGNR</name>
<comment type="caution">
    <text evidence="10">The sequence shown here is derived from an EMBL/GenBank/DDBJ whole genome shotgun (WGS) entry which is preliminary data.</text>
</comment>
<dbReference type="CDD" id="cd06862">
    <property type="entry name" value="PX_SNX9_18_like"/>
    <property type="match status" value="1"/>
</dbReference>
<gene>
    <name evidence="10" type="ORF">MNOR_LOCUS19104</name>
</gene>
<feature type="domain" description="PX" evidence="9">
    <location>
        <begin position="217"/>
        <end position="327"/>
    </location>
</feature>
<evidence type="ECO:0000259" key="9">
    <source>
        <dbReference type="PROSITE" id="PS50195"/>
    </source>
</evidence>
<feature type="non-terminal residue" evidence="10">
    <location>
        <position position="1"/>
    </location>
</feature>
<keyword evidence="11" id="KW-1185">Reference proteome</keyword>
<feature type="compositionally biased region" description="Low complexity" evidence="7">
    <location>
        <begin position="87"/>
        <end position="111"/>
    </location>
</feature>